<dbReference type="AlphaFoldDB" id="K6Z1X5"/>
<evidence type="ECO:0000313" key="5">
    <source>
        <dbReference type="EMBL" id="GAC17460.1"/>
    </source>
</evidence>
<protein>
    <submittedName>
        <fullName evidence="5">AraC-type DNA-binding domain-containing protein</fullName>
    </submittedName>
</protein>
<name>K6Z1X5_9ALTE</name>
<dbReference type="GO" id="GO:0043565">
    <property type="term" value="F:sequence-specific DNA binding"/>
    <property type="evidence" value="ECO:0007669"/>
    <property type="project" value="InterPro"/>
</dbReference>
<dbReference type="OrthoDB" id="5740883at2"/>
<dbReference type="EMBL" id="BAEO01000007">
    <property type="protein sequence ID" value="GAC17460.1"/>
    <property type="molecule type" value="Genomic_DNA"/>
</dbReference>
<dbReference type="SMART" id="SM00342">
    <property type="entry name" value="HTH_ARAC"/>
    <property type="match status" value="1"/>
</dbReference>
<organism evidence="5 6">
    <name type="scientific">Paraglaciecola arctica BSs20135</name>
    <dbReference type="NCBI Taxonomy" id="493475"/>
    <lineage>
        <taxon>Bacteria</taxon>
        <taxon>Pseudomonadati</taxon>
        <taxon>Pseudomonadota</taxon>
        <taxon>Gammaproteobacteria</taxon>
        <taxon>Alteromonadales</taxon>
        <taxon>Alteromonadaceae</taxon>
        <taxon>Paraglaciecola</taxon>
    </lineage>
</organism>
<comment type="caution">
    <text evidence="5">The sequence shown here is derived from an EMBL/GenBank/DDBJ whole genome shotgun (WGS) entry which is preliminary data.</text>
</comment>
<dbReference type="Pfam" id="PF02311">
    <property type="entry name" value="AraC_binding"/>
    <property type="match status" value="1"/>
</dbReference>
<feature type="domain" description="HTH araC/xylS-type" evidence="4">
    <location>
        <begin position="138"/>
        <end position="235"/>
    </location>
</feature>
<dbReference type="InterPro" id="IPR009057">
    <property type="entry name" value="Homeodomain-like_sf"/>
</dbReference>
<dbReference type="PANTHER" id="PTHR43280:SF28">
    <property type="entry name" value="HTH-TYPE TRANSCRIPTIONAL ACTIVATOR RHAS"/>
    <property type="match status" value="1"/>
</dbReference>
<dbReference type="eggNOG" id="COG4977">
    <property type="taxonomic scope" value="Bacteria"/>
</dbReference>
<dbReference type="PROSITE" id="PS00041">
    <property type="entry name" value="HTH_ARAC_FAMILY_1"/>
    <property type="match status" value="1"/>
</dbReference>
<dbReference type="SUPFAM" id="SSF51182">
    <property type="entry name" value="RmlC-like cupins"/>
    <property type="match status" value="1"/>
</dbReference>
<accession>K6Z1X5</accession>
<reference evidence="5 6" key="1">
    <citation type="journal article" date="2017" name="Antonie Van Leeuwenhoek">
        <title>Rhizobium rhizosphaerae sp. nov., a novel species isolated from rice rhizosphere.</title>
        <authorList>
            <person name="Zhao J.J."/>
            <person name="Zhang J."/>
            <person name="Zhang R.J."/>
            <person name="Zhang C.W."/>
            <person name="Yin H.Q."/>
            <person name="Zhang X.X."/>
        </authorList>
    </citation>
    <scope>NUCLEOTIDE SEQUENCE [LARGE SCALE GENOMIC DNA]</scope>
    <source>
        <strain evidence="5 6">BSs20135</strain>
    </source>
</reference>
<evidence type="ECO:0000256" key="2">
    <source>
        <dbReference type="ARBA" id="ARBA00023125"/>
    </source>
</evidence>
<sequence>MQNKLSIRSYNRDRRSHSHDFYQLVLPLKGVINIDVAKFSGKVAPGECVWINKHQMHHFTANSEARFVVADMEFLPPNLTDSGQLVFAINLPLISYLEFIEQQLGYQINPVMERAMFHTFFLLLAEQQILPRLDKRIGAVLVFLEHRLAENITISDLAQIACLSETQFKKVFREQIGQTAIQYVTQKRMEKAKALLQHTDYSIQMIAEHVGYTDISAFSRRFSTHFGLTPTQFCH</sequence>
<dbReference type="InterPro" id="IPR018062">
    <property type="entry name" value="HTH_AraC-typ_CS"/>
</dbReference>
<dbReference type="Proteomes" id="UP000006327">
    <property type="component" value="Unassembled WGS sequence"/>
</dbReference>
<dbReference type="InterPro" id="IPR014710">
    <property type="entry name" value="RmlC-like_jellyroll"/>
</dbReference>
<evidence type="ECO:0000259" key="4">
    <source>
        <dbReference type="PROSITE" id="PS01124"/>
    </source>
</evidence>
<dbReference type="InterPro" id="IPR011051">
    <property type="entry name" value="RmlC_Cupin_sf"/>
</dbReference>
<dbReference type="eggNOG" id="COG0662">
    <property type="taxonomic scope" value="Bacteria"/>
</dbReference>
<dbReference type="Gene3D" id="2.60.120.10">
    <property type="entry name" value="Jelly Rolls"/>
    <property type="match status" value="1"/>
</dbReference>
<dbReference type="Pfam" id="PF12833">
    <property type="entry name" value="HTH_18"/>
    <property type="match status" value="1"/>
</dbReference>
<dbReference type="GO" id="GO:0003700">
    <property type="term" value="F:DNA-binding transcription factor activity"/>
    <property type="evidence" value="ECO:0007669"/>
    <property type="project" value="InterPro"/>
</dbReference>
<dbReference type="Gene3D" id="1.10.10.60">
    <property type="entry name" value="Homeodomain-like"/>
    <property type="match status" value="2"/>
</dbReference>
<keyword evidence="3" id="KW-0804">Transcription</keyword>
<dbReference type="RefSeq" id="WP_007616277.1">
    <property type="nucleotide sequence ID" value="NZ_BAEO01000007.1"/>
</dbReference>
<dbReference type="SUPFAM" id="SSF46689">
    <property type="entry name" value="Homeodomain-like"/>
    <property type="match status" value="2"/>
</dbReference>
<gene>
    <name evidence="5" type="ORF">GARC_0478</name>
</gene>
<dbReference type="STRING" id="493475.GARC_0478"/>
<dbReference type="PANTHER" id="PTHR43280">
    <property type="entry name" value="ARAC-FAMILY TRANSCRIPTIONAL REGULATOR"/>
    <property type="match status" value="1"/>
</dbReference>
<evidence type="ECO:0000256" key="1">
    <source>
        <dbReference type="ARBA" id="ARBA00023015"/>
    </source>
</evidence>
<dbReference type="InterPro" id="IPR003313">
    <property type="entry name" value="AraC-bd"/>
</dbReference>
<evidence type="ECO:0000313" key="6">
    <source>
        <dbReference type="Proteomes" id="UP000006327"/>
    </source>
</evidence>
<keyword evidence="2 5" id="KW-0238">DNA-binding</keyword>
<evidence type="ECO:0000256" key="3">
    <source>
        <dbReference type="ARBA" id="ARBA00023163"/>
    </source>
</evidence>
<dbReference type="InterPro" id="IPR018060">
    <property type="entry name" value="HTH_AraC"/>
</dbReference>
<dbReference type="PROSITE" id="PS01124">
    <property type="entry name" value="HTH_ARAC_FAMILY_2"/>
    <property type="match status" value="1"/>
</dbReference>
<keyword evidence="1" id="KW-0805">Transcription regulation</keyword>
<keyword evidence="6" id="KW-1185">Reference proteome</keyword>
<proteinExistence type="predicted"/>